<name>A0A917MMR8_9MICO</name>
<comment type="caution">
    <text evidence="2">The sequence shown here is derived from an EMBL/GenBank/DDBJ whole genome shotgun (WGS) entry which is preliminary data.</text>
</comment>
<reference evidence="2" key="2">
    <citation type="submission" date="2020-09" db="EMBL/GenBank/DDBJ databases">
        <authorList>
            <person name="Sun Q."/>
            <person name="Zhou Y."/>
        </authorList>
    </citation>
    <scope>NUCLEOTIDE SEQUENCE</scope>
    <source>
        <strain evidence="2">CGMCC 1.15794</strain>
    </source>
</reference>
<dbReference type="PROSITE" id="PS51257">
    <property type="entry name" value="PROKAR_LIPOPROTEIN"/>
    <property type="match status" value="1"/>
</dbReference>
<dbReference type="EMBL" id="BMJY01000017">
    <property type="protein sequence ID" value="GGH49349.1"/>
    <property type="molecule type" value="Genomic_DNA"/>
</dbReference>
<evidence type="ECO:0008006" key="4">
    <source>
        <dbReference type="Google" id="ProtNLM"/>
    </source>
</evidence>
<evidence type="ECO:0000313" key="3">
    <source>
        <dbReference type="Proteomes" id="UP000657592"/>
    </source>
</evidence>
<feature type="signal peptide" evidence="1">
    <location>
        <begin position="1"/>
        <end position="22"/>
    </location>
</feature>
<dbReference type="Proteomes" id="UP000657592">
    <property type="component" value="Unassembled WGS sequence"/>
</dbReference>
<reference evidence="2" key="1">
    <citation type="journal article" date="2014" name="Int. J. Syst. Evol. Microbiol.">
        <title>Complete genome sequence of Corynebacterium casei LMG S-19264T (=DSM 44701T), isolated from a smear-ripened cheese.</title>
        <authorList>
            <consortium name="US DOE Joint Genome Institute (JGI-PGF)"/>
            <person name="Walter F."/>
            <person name="Albersmeier A."/>
            <person name="Kalinowski J."/>
            <person name="Ruckert C."/>
        </authorList>
    </citation>
    <scope>NUCLEOTIDE SEQUENCE</scope>
    <source>
        <strain evidence="2">CGMCC 1.15794</strain>
    </source>
</reference>
<accession>A0A917MMR8</accession>
<organism evidence="2 3">
    <name type="scientific">Microbacterium album</name>
    <dbReference type="NCBI Taxonomy" id="2053191"/>
    <lineage>
        <taxon>Bacteria</taxon>
        <taxon>Bacillati</taxon>
        <taxon>Actinomycetota</taxon>
        <taxon>Actinomycetes</taxon>
        <taxon>Micrococcales</taxon>
        <taxon>Microbacteriaceae</taxon>
        <taxon>Microbacterium</taxon>
    </lineage>
</organism>
<evidence type="ECO:0000313" key="2">
    <source>
        <dbReference type="EMBL" id="GGH49349.1"/>
    </source>
</evidence>
<keyword evidence="1" id="KW-0732">Signal</keyword>
<protein>
    <recommendedName>
        <fullName evidence="4">DUF3558 domain-containing protein</fullName>
    </recommendedName>
</protein>
<dbReference type="AlphaFoldDB" id="A0A917MMR8"/>
<dbReference type="RefSeq" id="WP_188756879.1">
    <property type="nucleotide sequence ID" value="NZ_BMJY01000017.1"/>
</dbReference>
<feature type="chain" id="PRO_5036758592" description="DUF3558 domain-containing protein" evidence="1">
    <location>
        <begin position="23"/>
        <end position="352"/>
    </location>
</feature>
<gene>
    <name evidence="2" type="ORF">GCM10010921_27480</name>
</gene>
<keyword evidence="3" id="KW-1185">Reference proteome</keyword>
<sequence>MSRRRVSAIVVAALALALAACATPPEPRPQAVPVPAVECGDGFSPPEGLPTPGGVPAEFSAVAAYRCDALRHFDDEHGSWSATARDRLEGDLGPLLEALAEPDDPRWPGACPAMQVIVPELWLIDASGDAIRVAYPSDGCRQPRTARVEAALAGLDVVETVYERHRLIDSAEARRAECLASRPATPLRIVAPHALPDGALPDEALSEDMVAHPLPRPGISTLPVPAPSREAGVDGLRVCVYSTDPAHAPAPTGSDDTAFAPSDTAWFTGARTLDAATTRLLLDVIETAEPADAQCASVPRTLVALYPTLGAREAGESFAVELDGCERIILWGAITHAAPAAALDLLRAAVAS</sequence>
<evidence type="ECO:0000256" key="1">
    <source>
        <dbReference type="SAM" id="SignalP"/>
    </source>
</evidence>
<proteinExistence type="predicted"/>